<evidence type="ECO:0000256" key="8">
    <source>
        <dbReference type="PROSITE-ProRule" id="PRU10052"/>
    </source>
</evidence>
<dbReference type="GO" id="GO:0005975">
    <property type="term" value="P:carbohydrate metabolic process"/>
    <property type="evidence" value="ECO:0007669"/>
    <property type="project" value="InterPro"/>
</dbReference>
<dbReference type="InterPro" id="IPR000743">
    <property type="entry name" value="Glyco_hydro_28"/>
</dbReference>
<protein>
    <submittedName>
        <fullName evidence="10">Uncharacterized protein</fullName>
    </submittedName>
</protein>
<dbReference type="EMBL" id="JACGCM010000287">
    <property type="protein sequence ID" value="KAF6174150.1"/>
    <property type="molecule type" value="Genomic_DNA"/>
</dbReference>
<dbReference type="Pfam" id="PF00295">
    <property type="entry name" value="Glyco_hydro_28"/>
    <property type="match status" value="1"/>
</dbReference>
<dbReference type="FunFam" id="2.160.20.10:FF:000004">
    <property type="entry name" value="Pectin lyase-like superfamily protein"/>
    <property type="match status" value="1"/>
</dbReference>
<dbReference type="Proteomes" id="UP000541444">
    <property type="component" value="Unassembled WGS sequence"/>
</dbReference>
<comment type="caution">
    <text evidence="10">The sequence shown here is derived from an EMBL/GenBank/DDBJ whole genome shotgun (WGS) entry which is preliminary data.</text>
</comment>
<evidence type="ECO:0000256" key="5">
    <source>
        <dbReference type="ARBA" id="ARBA00022801"/>
    </source>
</evidence>
<keyword evidence="7" id="KW-0961">Cell wall biogenesis/degradation</keyword>
<evidence type="ECO:0000313" key="10">
    <source>
        <dbReference type="EMBL" id="KAF6174150.1"/>
    </source>
</evidence>
<dbReference type="OrthoDB" id="187139at2759"/>
<dbReference type="PANTHER" id="PTHR31375">
    <property type="match status" value="1"/>
</dbReference>
<gene>
    <name evidence="10" type="ORF">GIB67_033682</name>
</gene>
<keyword evidence="4" id="KW-0964">Secreted</keyword>
<keyword evidence="6 9" id="KW-0326">Glycosidase</keyword>
<evidence type="ECO:0000256" key="2">
    <source>
        <dbReference type="ARBA" id="ARBA00008834"/>
    </source>
</evidence>
<dbReference type="InterPro" id="IPR012334">
    <property type="entry name" value="Pectin_lyas_fold"/>
</dbReference>
<sequence>MRDEKVMKLALFATLYLVFFLCFDGIVVVVNSRGIHVVRGGGSFIVNSVGVENITTQHPKHSAGSGTATFDVKSFGALGDGKHDDSKAFVSAWNEACMTTTIGSEATVLIPKGTYLIGPTKFLGPCKGLKSITVKMQGYLKATTDLSTYGPSADWVEFGSVDGLILTGGGTFDGQGAKSWPFNKCPMSKDCNVLPTNIKFVSTTNTIVRGITSLNSKFFHIGLVDCKDFSGSGMKISAPENSPNTDGIHIERSSRVSISESVIGTGDDCVSIGQGNSQISVTGVTCGPGHGISVGSLGRYANEGDVKGLLVKDCKLSGTKNGIRIKTWANSPNASFASNITFQNIVMNKVANPIIIDQKYCPYSSCSSLQTPSRVKLSDIYFKNIRGTSSSPVAVTLECSKGVPCQNVNLQDVHLDLSDGGGTVTTATCKNVIVKYSGTQIPPPCG</sequence>
<evidence type="ECO:0000256" key="9">
    <source>
        <dbReference type="RuleBase" id="RU361169"/>
    </source>
</evidence>
<evidence type="ECO:0000256" key="7">
    <source>
        <dbReference type="ARBA" id="ARBA00023316"/>
    </source>
</evidence>
<dbReference type="InterPro" id="IPR011050">
    <property type="entry name" value="Pectin_lyase_fold/virulence"/>
</dbReference>
<name>A0A7J7P483_9MAGN</name>
<keyword evidence="3" id="KW-0134">Cell wall</keyword>
<proteinExistence type="inferred from homology"/>
<evidence type="ECO:0000256" key="4">
    <source>
        <dbReference type="ARBA" id="ARBA00022525"/>
    </source>
</evidence>
<reference evidence="10 11" key="1">
    <citation type="journal article" date="2020" name="IScience">
        <title>Genome Sequencing of the Endangered Kingdonia uniflora (Circaeasteraceae, Ranunculales) Reveals Potential Mechanisms of Evolutionary Specialization.</title>
        <authorList>
            <person name="Sun Y."/>
            <person name="Deng T."/>
            <person name="Zhang A."/>
            <person name="Moore M.J."/>
            <person name="Landis J.B."/>
            <person name="Lin N."/>
            <person name="Zhang H."/>
            <person name="Zhang X."/>
            <person name="Huang J."/>
            <person name="Zhang X."/>
            <person name="Sun H."/>
            <person name="Wang H."/>
        </authorList>
    </citation>
    <scope>NUCLEOTIDE SEQUENCE [LARGE SCALE GENOMIC DNA]</scope>
    <source>
        <strain evidence="10">TB1705</strain>
        <tissue evidence="10">Leaf</tissue>
    </source>
</reference>
<dbReference type="SUPFAM" id="SSF51126">
    <property type="entry name" value="Pectin lyase-like"/>
    <property type="match status" value="1"/>
</dbReference>
<organism evidence="10 11">
    <name type="scientific">Kingdonia uniflora</name>
    <dbReference type="NCBI Taxonomy" id="39325"/>
    <lineage>
        <taxon>Eukaryota</taxon>
        <taxon>Viridiplantae</taxon>
        <taxon>Streptophyta</taxon>
        <taxon>Embryophyta</taxon>
        <taxon>Tracheophyta</taxon>
        <taxon>Spermatophyta</taxon>
        <taxon>Magnoliopsida</taxon>
        <taxon>Ranunculales</taxon>
        <taxon>Circaeasteraceae</taxon>
        <taxon>Kingdonia</taxon>
    </lineage>
</organism>
<comment type="subcellular location">
    <subcellularLocation>
        <location evidence="1">Secreted</location>
        <location evidence="1">Cell wall</location>
    </subcellularLocation>
</comment>
<keyword evidence="11" id="KW-1185">Reference proteome</keyword>
<dbReference type="GO" id="GO:0004650">
    <property type="term" value="F:polygalacturonase activity"/>
    <property type="evidence" value="ECO:0007669"/>
    <property type="project" value="InterPro"/>
</dbReference>
<feature type="active site" evidence="8">
    <location>
        <position position="290"/>
    </location>
</feature>
<dbReference type="InterPro" id="IPR006626">
    <property type="entry name" value="PbH1"/>
</dbReference>
<evidence type="ECO:0000256" key="1">
    <source>
        <dbReference type="ARBA" id="ARBA00004191"/>
    </source>
</evidence>
<evidence type="ECO:0000256" key="3">
    <source>
        <dbReference type="ARBA" id="ARBA00022512"/>
    </source>
</evidence>
<dbReference type="PROSITE" id="PS00502">
    <property type="entry name" value="POLYGALACTURONASE"/>
    <property type="match status" value="1"/>
</dbReference>
<dbReference type="SMART" id="SM00710">
    <property type="entry name" value="PbH1"/>
    <property type="match status" value="4"/>
</dbReference>
<comment type="similarity">
    <text evidence="2 9">Belongs to the glycosyl hydrolase 28 family.</text>
</comment>
<dbReference type="Gene3D" id="2.160.20.10">
    <property type="entry name" value="Single-stranded right-handed beta-helix, Pectin lyase-like"/>
    <property type="match status" value="1"/>
</dbReference>
<accession>A0A7J7P483</accession>
<keyword evidence="5 9" id="KW-0378">Hydrolase</keyword>
<evidence type="ECO:0000313" key="11">
    <source>
        <dbReference type="Proteomes" id="UP000541444"/>
    </source>
</evidence>
<evidence type="ECO:0000256" key="6">
    <source>
        <dbReference type="ARBA" id="ARBA00023295"/>
    </source>
</evidence>
<dbReference type="GO" id="GO:0071555">
    <property type="term" value="P:cell wall organization"/>
    <property type="evidence" value="ECO:0007669"/>
    <property type="project" value="UniProtKB-KW"/>
</dbReference>
<dbReference type="AlphaFoldDB" id="A0A7J7P483"/>